<reference evidence="1 2" key="1">
    <citation type="submission" date="2020-03" db="EMBL/GenBank/DDBJ databases">
        <title>Genomic Encyclopedia of Type Strains, Phase IV (KMG-IV): sequencing the most valuable type-strain genomes for metagenomic binning, comparative biology and taxonomic classification.</title>
        <authorList>
            <person name="Goeker M."/>
        </authorList>
    </citation>
    <scope>NUCLEOTIDE SEQUENCE [LARGE SCALE GENOMIC DNA]</scope>
    <source>
        <strain evidence="1 2">DSM 24233</strain>
    </source>
</reference>
<evidence type="ECO:0008006" key="3">
    <source>
        <dbReference type="Google" id="ProtNLM"/>
    </source>
</evidence>
<evidence type="ECO:0000313" key="1">
    <source>
        <dbReference type="EMBL" id="NJB69145.1"/>
    </source>
</evidence>
<keyword evidence="2" id="KW-1185">Reference proteome</keyword>
<protein>
    <recommendedName>
        <fullName evidence="3">DUF4125 family protein</fullName>
    </recommendedName>
</protein>
<organism evidence="1 2">
    <name type="scientific">Desulfobaculum xiamenense</name>
    <dbReference type="NCBI Taxonomy" id="995050"/>
    <lineage>
        <taxon>Bacteria</taxon>
        <taxon>Pseudomonadati</taxon>
        <taxon>Thermodesulfobacteriota</taxon>
        <taxon>Desulfovibrionia</taxon>
        <taxon>Desulfovibrionales</taxon>
        <taxon>Desulfovibrionaceae</taxon>
        <taxon>Desulfobaculum</taxon>
    </lineage>
</organism>
<gene>
    <name evidence="1" type="ORF">GGQ74_002842</name>
</gene>
<proteinExistence type="predicted"/>
<accession>A0A846QUF6</accession>
<dbReference type="RefSeq" id="WP_167942241.1">
    <property type="nucleotide sequence ID" value="NZ_JAATJA010000004.1"/>
</dbReference>
<dbReference type="Proteomes" id="UP000580856">
    <property type="component" value="Unassembled WGS sequence"/>
</dbReference>
<dbReference type="Pfam" id="PF13526">
    <property type="entry name" value="DUF4125"/>
    <property type="match status" value="1"/>
</dbReference>
<comment type="caution">
    <text evidence="1">The sequence shown here is derived from an EMBL/GenBank/DDBJ whole genome shotgun (WGS) entry which is preliminary data.</text>
</comment>
<name>A0A846QUF6_9BACT</name>
<evidence type="ECO:0000313" key="2">
    <source>
        <dbReference type="Proteomes" id="UP000580856"/>
    </source>
</evidence>
<dbReference type="AlphaFoldDB" id="A0A846QUF6"/>
<dbReference type="EMBL" id="JAATJA010000004">
    <property type="protein sequence ID" value="NJB69145.1"/>
    <property type="molecule type" value="Genomic_DNA"/>
</dbReference>
<sequence>MTEERREALVEDIIERELRMFLAVKTRGGKSLCQERPESFRIMREMTHGVLSEAVLESYLGDLVRAEEAGRNFMTEKYALMDDLIPAINTDPRIRVIVEAEADWRDEVSAQFPRTVQRDGRESFCLYLRCELQTYSPATLTAYAALVDAARNEGRNLVRERYEILMRKLGYGSLEACEAQLAAH</sequence>
<dbReference type="InterPro" id="IPR025191">
    <property type="entry name" value="DUF4125"/>
</dbReference>